<dbReference type="STRING" id="994479.GCA_000194155_04429"/>
<dbReference type="PANTHER" id="PTHR30346:SF28">
    <property type="entry name" value="HTH-TYPE TRANSCRIPTIONAL REGULATOR CYNR"/>
    <property type="match status" value="1"/>
</dbReference>
<keyword evidence="3 6" id="KW-0238">DNA-binding</keyword>
<accession>A0A2N3Y167</accession>
<evidence type="ECO:0000256" key="3">
    <source>
        <dbReference type="ARBA" id="ARBA00023125"/>
    </source>
</evidence>
<reference evidence="6" key="1">
    <citation type="submission" date="2017-12" db="EMBL/GenBank/DDBJ databases">
        <title>Sequencing the genomes of 1000 Actinobacteria strains.</title>
        <authorList>
            <person name="Klenk H.-P."/>
        </authorList>
    </citation>
    <scope>NUCLEOTIDE SEQUENCE [LARGE SCALE GENOMIC DNA]</scope>
    <source>
        <strain evidence="6">DSM 44228</strain>
    </source>
</reference>
<dbReference type="Gene3D" id="3.40.190.290">
    <property type="match status" value="1"/>
</dbReference>
<dbReference type="SUPFAM" id="SSF53850">
    <property type="entry name" value="Periplasmic binding protein-like II"/>
    <property type="match status" value="1"/>
</dbReference>
<keyword evidence="2" id="KW-0805">Transcription regulation</keyword>
<protein>
    <submittedName>
        <fullName evidence="6">DNA-binding transcriptional LysR family regulator</fullName>
    </submittedName>
</protein>
<sequence length="306" mass="33990">MGDHTTSDVDHMVAALAPRLMLLALMLENCNVTEAADRLGIPQPTASRWLAQMGRELDAPVVVKSGRQVRLTRAGEHLVRSAVSALADLRSGCRQLIEERDPGRGQITFAFLHTMGQRRVPDLLRVFRRRHPQVRFVLAQGSGEEVLVQLETGQCDLALSTHHPGDLQFEQVVLDAQPVVATIPKEHWLAQRSHIRIEELADEQFVGLKAGFSFRNFTDDLCSGSGFIPRLAFEGEEVDTVRRLVAAGLGVALLPADEDSVPDEVVEIPLNPGVFREIALMWRAHDSLAPAVREFRDHVLQTYHIS</sequence>
<dbReference type="GO" id="GO:0032993">
    <property type="term" value="C:protein-DNA complex"/>
    <property type="evidence" value="ECO:0007669"/>
    <property type="project" value="TreeGrafter"/>
</dbReference>
<name>A0A2N3Y167_SACSN</name>
<dbReference type="Pfam" id="PF00126">
    <property type="entry name" value="HTH_1"/>
    <property type="match status" value="1"/>
</dbReference>
<organism evidence="6 7">
    <name type="scientific">Saccharopolyspora spinosa</name>
    <dbReference type="NCBI Taxonomy" id="60894"/>
    <lineage>
        <taxon>Bacteria</taxon>
        <taxon>Bacillati</taxon>
        <taxon>Actinomycetota</taxon>
        <taxon>Actinomycetes</taxon>
        <taxon>Pseudonocardiales</taxon>
        <taxon>Pseudonocardiaceae</taxon>
        <taxon>Saccharopolyspora</taxon>
    </lineage>
</organism>
<dbReference type="PROSITE" id="PS50931">
    <property type="entry name" value="HTH_LYSR"/>
    <property type="match status" value="1"/>
</dbReference>
<evidence type="ECO:0000313" key="6">
    <source>
        <dbReference type="EMBL" id="PKW16678.1"/>
    </source>
</evidence>
<dbReference type="RefSeq" id="WP_010309075.1">
    <property type="nucleotide sequence ID" value="NZ_CP061007.1"/>
</dbReference>
<dbReference type="GO" id="GO:0003677">
    <property type="term" value="F:DNA binding"/>
    <property type="evidence" value="ECO:0007669"/>
    <property type="project" value="UniProtKB-KW"/>
</dbReference>
<dbReference type="InterPro" id="IPR036390">
    <property type="entry name" value="WH_DNA-bd_sf"/>
</dbReference>
<dbReference type="InterPro" id="IPR005119">
    <property type="entry name" value="LysR_subst-bd"/>
</dbReference>
<dbReference type="CDD" id="cd08434">
    <property type="entry name" value="PBP2_GltC_like"/>
    <property type="match status" value="1"/>
</dbReference>
<evidence type="ECO:0000256" key="1">
    <source>
        <dbReference type="ARBA" id="ARBA00009437"/>
    </source>
</evidence>
<evidence type="ECO:0000259" key="5">
    <source>
        <dbReference type="PROSITE" id="PS50931"/>
    </source>
</evidence>
<dbReference type="Proteomes" id="UP000233786">
    <property type="component" value="Unassembled WGS sequence"/>
</dbReference>
<dbReference type="AlphaFoldDB" id="A0A2N3Y167"/>
<proteinExistence type="inferred from homology"/>
<feature type="domain" description="HTH lysR-type" evidence="5">
    <location>
        <begin position="31"/>
        <end position="72"/>
    </location>
</feature>
<keyword evidence="7" id="KW-1185">Reference proteome</keyword>
<dbReference type="GO" id="GO:0003700">
    <property type="term" value="F:DNA-binding transcription factor activity"/>
    <property type="evidence" value="ECO:0007669"/>
    <property type="project" value="InterPro"/>
</dbReference>
<dbReference type="EMBL" id="PJNB01000001">
    <property type="protein sequence ID" value="PKW16678.1"/>
    <property type="molecule type" value="Genomic_DNA"/>
</dbReference>
<dbReference type="SUPFAM" id="SSF46785">
    <property type="entry name" value="Winged helix' DNA-binding domain"/>
    <property type="match status" value="1"/>
</dbReference>
<dbReference type="Gene3D" id="1.10.10.10">
    <property type="entry name" value="Winged helix-like DNA-binding domain superfamily/Winged helix DNA-binding domain"/>
    <property type="match status" value="1"/>
</dbReference>
<comment type="caution">
    <text evidence="6">The sequence shown here is derived from an EMBL/GenBank/DDBJ whole genome shotgun (WGS) entry which is preliminary data.</text>
</comment>
<comment type="similarity">
    <text evidence="1">Belongs to the LysR transcriptional regulatory family.</text>
</comment>
<gene>
    <name evidence="6" type="ORF">A8926_4535</name>
</gene>
<evidence type="ECO:0000256" key="4">
    <source>
        <dbReference type="ARBA" id="ARBA00023163"/>
    </source>
</evidence>
<evidence type="ECO:0000256" key="2">
    <source>
        <dbReference type="ARBA" id="ARBA00023015"/>
    </source>
</evidence>
<dbReference type="Pfam" id="PF03466">
    <property type="entry name" value="LysR_substrate"/>
    <property type="match status" value="1"/>
</dbReference>
<dbReference type="PANTHER" id="PTHR30346">
    <property type="entry name" value="TRANSCRIPTIONAL DUAL REGULATOR HCAR-RELATED"/>
    <property type="match status" value="1"/>
</dbReference>
<dbReference type="InterPro" id="IPR036388">
    <property type="entry name" value="WH-like_DNA-bd_sf"/>
</dbReference>
<keyword evidence="4" id="KW-0804">Transcription</keyword>
<evidence type="ECO:0000313" key="7">
    <source>
        <dbReference type="Proteomes" id="UP000233786"/>
    </source>
</evidence>
<dbReference type="InterPro" id="IPR000847">
    <property type="entry name" value="LysR_HTH_N"/>
</dbReference>